<evidence type="ECO:0000256" key="1">
    <source>
        <dbReference type="SAM" id="MobiDB-lite"/>
    </source>
</evidence>
<dbReference type="GeneID" id="28737003"/>
<dbReference type="RefSeq" id="XP_018005836.1">
    <property type="nucleotide sequence ID" value="XM_018145134.1"/>
</dbReference>
<dbReference type="OrthoDB" id="4121167at2759"/>
<dbReference type="Proteomes" id="UP000038010">
    <property type="component" value="Unassembled WGS sequence"/>
</dbReference>
<dbReference type="STRING" id="1664694.A0A0N1P3V4"/>
<dbReference type="AlphaFoldDB" id="A0A0N1P3V4"/>
<sequence length="268" mass="25976">MVKRAAIPVAAFAAGAAAQSTTTTTYSVCPTASTVTVTLPSTITYCPGASCNVTPTPTITAAPTSIPQGGYISTILDWTFTGSDGKITELHEYATVYPAPCSAGPGMCGATYTITEECPCTAHSSGYIHPDFTTTLHTCDMCGPGGSPTTYTATVPCSTGAYATVTPSMGPWAPSGGKPAGPDAYWAQGGAGGAGGAGGNGGDAEGGAPSKPVDAESAAPSAGWSGSGAAPSGTGKSPVGDYKGAGSKAAVAVSSVFAIVVGVLAITL</sequence>
<name>A0A0N1P3V4_9EURO</name>
<proteinExistence type="predicted"/>
<evidence type="ECO:0000313" key="3">
    <source>
        <dbReference type="EMBL" id="KPI45873.1"/>
    </source>
</evidence>
<evidence type="ECO:0000313" key="4">
    <source>
        <dbReference type="Proteomes" id="UP000038010"/>
    </source>
</evidence>
<dbReference type="VEuPathDB" id="FungiDB:AB675_495"/>
<keyword evidence="2" id="KW-0732">Signal</keyword>
<dbReference type="EMBL" id="LFJN01000001">
    <property type="protein sequence ID" value="KPI45873.1"/>
    <property type="molecule type" value="Genomic_DNA"/>
</dbReference>
<comment type="caution">
    <text evidence="3">The sequence shown here is derived from an EMBL/GenBank/DDBJ whole genome shotgun (WGS) entry which is preliminary data.</text>
</comment>
<feature type="signal peptide" evidence="2">
    <location>
        <begin position="1"/>
        <end position="18"/>
    </location>
</feature>
<organism evidence="3 4">
    <name type="scientific">Cyphellophora attinorum</name>
    <dbReference type="NCBI Taxonomy" id="1664694"/>
    <lineage>
        <taxon>Eukaryota</taxon>
        <taxon>Fungi</taxon>
        <taxon>Dikarya</taxon>
        <taxon>Ascomycota</taxon>
        <taxon>Pezizomycotina</taxon>
        <taxon>Eurotiomycetes</taxon>
        <taxon>Chaetothyriomycetidae</taxon>
        <taxon>Chaetothyriales</taxon>
        <taxon>Cyphellophoraceae</taxon>
        <taxon>Cyphellophora</taxon>
    </lineage>
</organism>
<feature type="compositionally biased region" description="Low complexity" evidence="1">
    <location>
        <begin position="215"/>
        <end position="236"/>
    </location>
</feature>
<keyword evidence="4" id="KW-1185">Reference proteome</keyword>
<gene>
    <name evidence="3" type="ORF">AB675_495</name>
</gene>
<evidence type="ECO:0000256" key="2">
    <source>
        <dbReference type="SAM" id="SignalP"/>
    </source>
</evidence>
<feature type="chain" id="PRO_5005879559" evidence="2">
    <location>
        <begin position="19"/>
        <end position="268"/>
    </location>
</feature>
<reference evidence="3 4" key="1">
    <citation type="submission" date="2015-06" db="EMBL/GenBank/DDBJ databases">
        <title>Draft genome of the ant-associated black yeast Phialophora attae CBS 131958.</title>
        <authorList>
            <person name="Moreno L.F."/>
            <person name="Stielow B.J."/>
            <person name="de Hoog S."/>
            <person name="Vicente V.A."/>
            <person name="Weiss V.A."/>
            <person name="de Vries M."/>
            <person name="Cruz L.M."/>
            <person name="Souza E.M."/>
        </authorList>
    </citation>
    <scope>NUCLEOTIDE SEQUENCE [LARGE SCALE GENOMIC DNA]</scope>
    <source>
        <strain evidence="3 4">CBS 131958</strain>
    </source>
</reference>
<feature type="region of interest" description="Disordered" evidence="1">
    <location>
        <begin position="173"/>
        <end position="236"/>
    </location>
</feature>
<feature type="compositionally biased region" description="Gly residues" evidence="1">
    <location>
        <begin position="189"/>
        <end position="205"/>
    </location>
</feature>
<accession>A0A0N1P3V4</accession>
<protein>
    <submittedName>
        <fullName evidence="3">Uncharacterized protein</fullName>
    </submittedName>
</protein>